<dbReference type="AlphaFoldDB" id="A0A7C8ITL4"/>
<name>A0A7C8ITL4_9PEZI</name>
<gene>
    <name evidence="3" type="ORF">GQX73_g2859</name>
</gene>
<feature type="region of interest" description="Disordered" evidence="1">
    <location>
        <begin position="159"/>
        <end position="180"/>
    </location>
</feature>
<dbReference type="InterPro" id="IPR010730">
    <property type="entry name" value="HET"/>
</dbReference>
<dbReference type="OrthoDB" id="3486565at2759"/>
<evidence type="ECO:0000313" key="4">
    <source>
        <dbReference type="Proteomes" id="UP000481858"/>
    </source>
</evidence>
<feature type="compositionally biased region" description="Polar residues" evidence="1">
    <location>
        <begin position="15"/>
        <end position="57"/>
    </location>
</feature>
<evidence type="ECO:0000259" key="2">
    <source>
        <dbReference type="Pfam" id="PF06985"/>
    </source>
</evidence>
<dbReference type="Proteomes" id="UP000481858">
    <property type="component" value="Unassembled WGS sequence"/>
</dbReference>
<feature type="domain" description="Heterokaryon incompatibility" evidence="2">
    <location>
        <begin position="629"/>
        <end position="782"/>
    </location>
</feature>
<dbReference type="PANTHER" id="PTHR33112:SF16">
    <property type="entry name" value="HETEROKARYON INCOMPATIBILITY DOMAIN-CONTAINING PROTEIN"/>
    <property type="match status" value="1"/>
</dbReference>
<evidence type="ECO:0000256" key="1">
    <source>
        <dbReference type="SAM" id="MobiDB-lite"/>
    </source>
</evidence>
<keyword evidence="4" id="KW-1185">Reference proteome</keyword>
<evidence type="ECO:0000313" key="3">
    <source>
        <dbReference type="EMBL" id="KAF2970700.1"/>
    </source>
</evidence>
<sequence>MDPNETEDLPASLANYPQQHLQSQPPQTHQLQNHPQLSAAQQSTFPRQYTTVGSVYNPQPQPLQPPIRRGRTVKSLFPYKSESPAGPPQMQYTPLQQNSDRAVSPARLDSHSLGLTLPINRQERQVWQRFGVAVPSVQPQAQTIADSLQSPCSTMFFNTSTADSDSDSDGDGPDTKQISGMNFNSLTNLASYRNPMQRAARRVLASHRPNPVPSTGVQIPDGQLTHYNNSETEPLPSLSGASMYTSTLSKVRGAPAPLTAGPPGVRQLRSTTFEQDTLQRARDFDDENPMLNPYHTRLPFGQHTSGPSFEGENSSSVPLMDITRDGFEDEDEEDRDYLYCNDNAMIVDTISAEEARIFYPDGLPLNFNPQTQRISRNWESERLVELKYSADPFSMQNGKEFWAERPRRIDSSFYSGANVYYKRVFDMAILEYKQRSVAHIVGRPFNEPPTNGGRVANRHLEVRDASLMPTSQQFVDPEHHDTKDHLDEPLHFTVSLSRQKNTYLSLYQVRSLKYDEISSFDHNQILGQLGLVHRFGDELDDTEISTQFLSDLFGPDTTLDSILFRDLDVNTGSKHTLRIAANWLARCQTQHALCSASLESHPKILPSRVIDVTPAKPRVIETGGVEGRWVALSYCWGSDTSFMLNETTRAQLFAGFQPDAAPATIHDAILVTRELGIPYLWVDALCIRQDSREDWEKEAPRMKHVYAQAELVVAAADAVDVGAGMLQEREIDTMIPIPWIATNDESQRDREQYVYARRSSPNINTGDTSESRWRGRGWTMQEAFLAGRLLTFNDGGLTWQCQQLTEEEDGSYVMNIPDVDRDEWMHRPSALFMSKYWRHLMTASAIKSSNGDKASVSSPRIPDGMYTDPYSMWYVTLAHYSSRYLTHASDRLHALSGLADLFHEITGDEYVVGLWKGDLLRGLIWTYHPSRIQEGIDRFTTDEVDPWDPLTTTNLGPSWSWTSLEGRIYEPEDGYRGHFERVPGNRARVLGIEAKRLTVQAPFVAWSMEALNSAEGGQSTEADHFTTTIRDYVVGIMNDGSGSDWDWDFSTRFSAEYNLRRGQAQGGGGQRIAVVFVHPDGTALILESTPTTDPQPQSSEKQSLNSDTYRRLGVLQFGVDIVPPLTADEQEPRKRRGHDFREAQLTAHEAWYQGLPLDTFVVI</sequence>
<organism evidence="3 4">
    <name type="scientific">Xylaria multiplex</name>
    <dbReference type="NCBI Taxonomy" id="323545"/>
    <lineage>
        <taxon>Eukaryota</taxon>
        <taxon>Fungi</taxon>
        <taxon>Dikarya</taxon>
        <taxon>Ascomycota</taxon>
        <taxon>Pezizomycotina</taxon>
        <taxon>Sordariomycetes</taxon>
        <taxon>Xylariomycetidae</taxon>
        <taxon>Xylariales</taxon>
        <taxon>Xylariaceae</taxon>
        <taxon>Xylaria</taxon>
    </lineage>
</organism>
<dbReference type="EMBL" id="WUBL01000020">
    <property type="protein sequence ID" value="KAF2970700.1"/>
    <property type="molecule type" value="Genomic_DNA"/>
</dbReference>
<feature type="region of interest" description="Disordered" evidence="1">
    <location>
        <begin position="1"/>
        <end position="102"/>
    </location>
</feature>
<reference evidence="3 4" key="1">
    <citation type="submission" date="2019-12" db="EMBL/GenBank/DDBJ databases">
        <title>Draft genome sequence of the ascomycete Xylaria multiplex DSM 110363.</title>
        <authorList>
            <person name="Buettner E."/>
            <person name="Kellner H."/>
        </authorList>
    </citation>
    <scope>NUCLEOTIDE SEQUENCE [LARGE SCALE GENOMIC DNA]</scope>
    <source>
        <strain evidence="3 4">DSM 110363</strain>
    </source>
</reference>
<dbReference type="InParanoid" id="A0A7C8ITL4"/>
<dbReference type="PANTHER" id="PTHR33112">
    <property type="entry name" value="DOMAIN PROTEIN, PUTATIVE-RELATED"/>
    <property type="match status" value="1"/>
</dbReference>
<comment type="caution">
    <text evidence="3">The sequence shown here is derived from an EMBL/GenBank/DDBJ whole genome shotgun (WGS) entry which is preliminary data.</text>
</comment>
<accession>A0A7C8ITL4</accession>
<protein>
    <recommendedName>
        <fullName evidence="2">Heterokaryon incompatibility domain-containing protein</fullName>
    </recommendedName>
</protein>
<proteinExistence type="predicted"/>
<dbReference type="Pfam" id="PF06985">
    <property type="entry name" value="HET"/>
    <property type="match status" value="1"/>
</dbReference>
<feature type="compositionally biased region" description="Polar residues" evidence="1">
    <location>
        <begin position="90"/>
        <end position="101"/>
    </location>
</feature>